<dbReference type="PANTHER" id="PTHR45913:SF19">
    <property type="entry name" value="LOW QUALITY PROTEIN: ZINC FINGER BED DOMAIN-CONTAINING PROTEIN 5-LIKE"/>
    <property type="match status" value="1"/>
</dbReference>
<dbReference type="InterPro" id="IPR012337">
    <property type="entry name" value="RNaseH-like_sf"/>
</dbReference>
<organism evidence="1 2">
    <name type="scientific">Chrysemys picta bellii</name>
    <name type="common">Western painted turtle</name>
    <name type="synonym">Emys bellii</name>
    <dbReference type="NCBI Taxonomy" id="8478"/>
    <lineage>
        <taxon>Eukaryota</taxon>
        <taxon>Metazoa</taxon>
        <taxon>Chordata</taxon>
        <taxon>Craniata</taxon>
        <taxon>Vertebrata</taxon>
        <taxon>Euteleostomi</taxon>
        <taxon>Archelosauria</taxon>
        <taxon>Testudinata</taxon>
        <taxon>Testudines</taxon>
        <taxon>Cryptodira</taxon>
        <taxon>Durocryptodira</taxon>
        <taxon>Testudinoidea</taxon>
        <taxon>Emydidae</taxon>
        <taxon>Chrysemys</taxon>
    </lineage>
</organism>
<evidence type="ECO:0008006" key="3">
    <source>
        <dbReference type="Google" id="ProtNLM"/>
    </source>
</evidence>
<protein>
    <recommendedName>
        <fullName evidence="3">Zinc finger BED domain-containing protein 5</fullName>
    </recommendedName>
</protein>
<dbReference type="PANTHER" id="PTHR45913">
    <property type="entry name" value="EPM2A-INTERACTING PROTEIN 1"/>
    <property type="match status" value="1"/>
</dbReference>
<dbReference type="OMA" id="FTAHDYE"/>
<accession>A0A8C3IZB7</accession>
<keyword evidence="2" id="KW-1185">Reference proteome</keyword>
<dbReference type="SUPFAM" id="SSF53098">
    <property type="entry name" value="Ribonuclease H-like"/>
    <property type="match status" value="1"/>
</dbReference>
<dbReference type="Proteomes" id="UP000694380">
    <property type="component" value="Unplaced"/>
</dbReference>
<evidence type="ECO:0000313" key="1">
    <source>
        <dbReference type="Ensembl" id="ENSCPBP00000040322.1"/>
    </source>
</evidence>
<dbReference type="AlphaFoldDB" id="A0A8C3IZB7"/>
<reference evidence="1" key="1">
    <citation type="submission" date="2025-08" db="UniProtKB">
        <authorList>
            <consortium name="Ensembl"/>
        </authorList>
    </citation>
    <scope>IDENTIFICATION</scope>
</reference>
<dbReference type="GeneTree" id="ENSGT00940000162521"/>
<dbReference type="Ensembl" id="ENSCPBT00000047248.1">
    <property type="protein sequence ID" value="ENSCPBP00000040322.1"/>
    <property type="gene ID" value="ENSCPBG00000027727.1"/>
</dbReference>
<proteinExistence type="predicted"/>
<evidence type="ECO:0000313" key="2">
    <source>
        <dbReference type="Proteomes" id="UP000694380"/>
    </source>
</evidence>
<sequence length="378" mass="43441">MRSASEQSGKKIDAVQLSNNTVARRIKDLADDIEKELVCRLKICHEYSLQLDESTDVSGLAVLLVFVRYRFNNIIEEDLLLRESLQSNTIGEEIFNCINNFIRKHEISWGKCIDVCTDSARAMIGKMKGAVTRIISMAPESTKSHCVLHREALAVKKIPAYLKIVLDEAVQIINFVKSRPLQSSQHKALLLHTEVRWLSRGKVLVRLFELAYLADIFAKLNEINLSLQGKNVTIFTTMDKISSLKKLEFWHLRDLQASLLEYFPTTTDDNAWVRNLFVITAKPVGFTAHDYESLIDLISDSDLKQKFKDLPLNNFWSSLIEEYPNVAKRAPGFSYYTATKTKYRNRLDAAPDRRLQLSRIIPNIKRICDRKTQKHQSH</sequence>
<name>A0A8C3IZB7_CHRPI</name>
<reference evidence="1" key="2">
    <citation type="submission" date="2025-09" db="UniProtKB">
        <authorList>
            <consortium name="Ensembl"/>
        </authorList>
    </citation>
    <scope>IDENTIFICATION</scope>
</reference>